<dbReference type="Pfam" id="PF13428">
    <property type="entry name" value="TPR_14"/>
    <property type="match status" value="1"/>
</dbReference>
<dbReference type="InterPro" id="IPR011990">
    <property type="entry name" value="TPR-like_helical_dom_sf"/>
</dbReference>
<dbReference type="STRING" id="48936.NJ75_03915"/>
<name>A0A0B9A1Q7_9SPHN</name>
<accession>A0A0B9A1Q7</accession>
<keyword evidence="3" id="KW-1185">Reference proteome</keyword>
<dbReference type="PATRIC" id="fig|48936.3.peg.3947"/>
<sequence>MTWVLILLIAAIVFVLLAFVLKMPRAGWELSGAALLVGIAGYALQGHPGAPGAPKAPIENKRAADEALVKQRQQMGDQFAQGQSWMILADGLARQGQYGAAAEVLRKGTQQFPQDADLWVSLGNALVGHSDGIITPAAQFAFQKAAAIAPDHPGPPFFMGLALAQSGRLADARAMWAELLRRSPADAPYRADLSERIQRIDSMLGATSGASTAGAPVAVPSAEAGGSGQAAE</sequence>
<evidence type="ECO:0000256" key="1">
    <source>
        <dbReference type="SAM" id="MobiDB-lite"/>
    </source>
</evidence>
<dbReference type="Proteomes" id="UP000031338">
    <property type="component" value="Unassembled WGS sequence"/>
</dbReference>
<dbReference type="RefSeq" id="WP_039337471.1">
    <property type="nucleotide sequence ID" value="NZ_JRVC01000023.1"/>
</dbReference>
<gene>
    <name evidence="2" type="ORF">NJ75_03915</name>
</gene>
<dbReference type="SUPFAM" id="SSF48452">
    <property type="entry name" value="TPR-like"/>
    <property type="match status" value="1"/>
</dbReference>
<feature type="region of interest" description="Disordered" evidence="1">
    <location>
        <begin position="208"/>
        <end position="232"/>
    </location>
</feature>
<evidence type="ECO:0000313" key="3">
    <source>
        <dbReference type="Proteomes" id="UP000031338"/>
    </source>
</evidence>
<protein>
    <submittedName>
        <fullName evidence="2">Cytochrome c biogenesis factor-like protein</fullName>
    </submittedName>
</protein>
<feature type="compositionally biased region" description="Low complexity" evidence="1">
    <location>
        <begin position="208"/>
        <end position="224"/>
    </location>
</feature>
<evidence type="ECO:0000313" key="2">
    <source>
        <dbReference type="EMBL" id="KHS43283.1"/>
    </source>
</evidence>
<organism evidence="2 3">
    <name type="scientific">Novosphingobium subterraneum</name>
    <dbReference type="NCBI Taxonomy" id="48936"/>
    <lineage>
        <taxon>Bacteria</taxon>
        <taxon>Pseudomonadati</taxon>
        <taxon>Pseudomonadota</taxon>
        <taxon>Alphaproteobacteria</taxon>
        <taxon>Sphingomonadales</taxon>
        <taxon>Sphingomonadaceae</taxon>
        <taxon>Novosphingobium</taxon>
    </lineage>
</organism>
<proteinExistence type="predicted"/>
<comment type="caution">
    <text evidence="2">The sequence shown here is derived from an EMBL/GenBank/DDBJ whole genome shotgun (WGS) entry which is preliminary data.</text>
</comment>
<reference evidence="2 3" key="1">
    <citation type="submission" date="2014-10" db="EMBL/GenBank/DDBJ databases">
        <title>Draft genome sequence of Novosphingobium subterraneum DSM 12447.</title>
        <authorList>
            <person name="Gan H.M."/>
            <person name="Gan H.Y."/>
            <person name="Savka M.A."/>
        </authorList>
    </citation>
    <scope>NUCLEOTIDE SEQUENCE [LARGE SCALE GENOMIC DNA]</scope>
    <source>
        <strain evidence="2 3">DSM 12447</strain>
    </source>
</reference>
<dbReference type="AlphaFoldDB" id="A0A0B9A1Q7"/>
<dbReference type="EMBL" id="JRVC01000023">
    <property type="protein sequence ID" value="KHS43283.1"/>
    <property type="molecule type" value="Genomic_DNA"/>
</dbReference>
<dbReference type="Gene3D" id="1.25.40.10">
    <property type="entry name" value="Tetratricopeptide repeat domain"/>
    <property type="match status" value="1"/>
</dbReference>